<name>A0AA39MD71_9AGAR</name>
<accession>A0AA39MD71</accession>
<keyword evidence="2" id="KW-1185">Reference proteome</keyword>
<organism evidence="1 2">
    <name type="scientific">Armillaria borealis</name>
    <dbReference type="NCBI Taxonomy" id="47425"/>
    <lineage>
        <taxon>Eukaryota</taxon>
        <taxon>Fungi</taxon>
        <taxon>Dikarya</taxon>
        <taxon>Basidiomycota</taxon>
        <taxon>Agaricomycotina</taxon>
        <taxon>Agaricomycetes</taxon>
        <taxon>Agaricomycetidae</taxon>
        <taxon>Agaricales</taxon>
        <taxon>Marasmiineae</taxon>
        <taxon>Physalacriaceae</taxon>
        <taxon>Armillaria</taxon>
    </lineage>
</organism>
<gene>
    <name evidence="1" type="ORF">EV421DRAFT_2025534</name>
</gene>
<dbReference type="EMBL" id="JAUEPT010000187">
    <property type="protein sequence ID" value="KAK0429932.1"/>
    <property type="molecule type" value="Genomic_DNA"/>
</dbReference>
<sequence length="609" mass="66910">MASALDAYEDTALKDSKADKHVEKRYTRHHKGRGIGTANGMTALVVDDKVRVGRRGGFRTTFQHNTSETKPETLVSAFPNTDTEIEYSGLDFGSTDIFGTGLAEIVTWNFWYRAEFQCYDRNALNFRISVVERAYHESKGIVGGREPRVPVLSSQARMNDGDASDKHLIAHMAVVLSGCHRFIQPRICRGDEGDAAIAVKRRGAHLIVFTSRLLEERSLRRTDSILVPCFSVLATSISRQFSPSPSSETYCQHDSIGSSLFSSHTPSNVRTSPLEHWTMGEAVFSSSSDMGMKICVRFRVRRLPPTASTFGESYGEALQVIDTETGGTVLASRARHLKPACRRLTVQSSCSASVSSIIAESIHSVSSDGHVKLLSLCLLAFRGNGHRSIELGSVKNISPRFSFCKETYSILCFYEGNISKDCIYSKTSLVLGTSTVNLVARDGGDQILQFVMGTIDEGKAAEKVLGVARDGSSLSKRAILREEAVACAQEILGVSINDQLQGQYNPEIARTREEDSEIEEVHYSIGRRGSTSIPDASVNAETLKDRKCVVRDIDGTHARRTDTELTPDLNEPVLEPIREYIKDLSADGNLEFSLMALIEDDTAPECIGT</sequence>
<reference evidence="1" key="1">
    <citation type="submission" date="2023-06" db="EMBL/GenBank/DDBJ databases">
        <authorList>
            <consortium name="Lawrence Berkeley National Laboratory"/>
            <person name="Ahrendt S."/>
            <person name="Sahu N."/>
            <person name="Indic B."/>
            <person name="Wong-Bajracharya J."/>
            <person name="Merenyi Z."/>
            <person name="Ke H.-M."/>
            <person name="Monk M."/>
            <person name="Kocsube S."/>
            <person name="Drula E."/>
            <person name="Lipzen A."/>
            <person name="Balint B."/>
            <person name="Henrissat B."/>
            <person name="Andreopoulos B."/>
            <person name="Martin F.M."/>
            <person name="Harder C.B."/>
            <person name="Rigling D."/>
            <person name="Ford K.L."/>
            <person name="Foster G.D."/>
            <person name="Pangilinan J."/>
            <person name="Papanicolaou A."/>
            <person name="Barry K."/>
            <person name="LaButti K."/>
            <person name="Viragh M."/>
            <person name="Koriabine M."/>
            <person name="Yan M."/>
            <person name="Riley R."/>
            <person name="Champramary S."/>
            <person name="Plett K.L."/>
            <person name="Tsai I.J."/>
            <person name="Slot J."/>
            <person name="Sipos G."/>
            <person name="Plett J."/>
            <person name="Nagy L.G."/>
            <person name="Grigoriev I.V."/>
        </authorList>
    </citation>
    <scope>NUCLEOTIDE SEQUENCE</scope>
    <source>
        <strain evidence="1">FPL87.14</strain>
    </source>
</reference>
<protein>
    <submittedName>
        <fullName evidence="1">Uncharacterized protein</fullName>
    </submittedName>
</protein>
<evidence type="ECO:0000313" key="2">
    <source>
        <dbReference type="Proteomes" id="UP001175226"/>
    </source>
</evidence>
<dbReference type="Proteomes" id="UP001175226">
    <property type="component" value="Unassembled WGS sequence"/>
</dbReference>
<comment type="caution">
    <text evidence="1">The sequence shown here is derived from an EMBL/GenBank/DDBJ whole genome shotgun (WGS) entry which is preliminary data.</text>
</comment>
<proteinExistence type="predicted"/>
<evidence type="ECO:0000313" key="1">
    <source>
        <dbReference type="EMBL" id="KAK0429932.1"/>
    </source>
</evidence>
<dbReference type="AlphaFoldDB" id="A0AA39MD71"/>